<feature type="region of interest" description="Disordered" evidence="6">
    <location>
        <begin position="90"/>
        <end position="110"/>
    </location>
</feature>
<dbReference type="SMART" id="SM00443">
    <property type="entry name" value="G_patch"/>
    <property type="match status" value="1"/>
</dbReference>
<proteinExistence type="predicted"/>
<dbReference type="InterPro" id="IPR000467">
    <property type="entry name" value="G_patch_dom"/>
</dbReference>
<feature type="compositionally biased region" description="Polar residues" evidence="6">
    <location>
        <begin position="209"/>
        <end position="239"/>
    </location>
</feature>
<dbReference type="GO" id="GO:0003676">
    <property type="term" value="F:nucleic acid binding"/>
    <property type="evidence" value="ECO:0007669"/>
    <property type="project" value="InterPro"/>
</dbReference>
<dbReference type="GO" id="GO:0046872">
    <property type="term" value="F:metal ion binding"/>
    <property type="evidence" value="ECO:0007669"/>
    <property type="project" value="UniProtKB-KW"/>
</dbReference>
<keyword evidence="4" id="KW-0804">Transcription</keyword>
<dbReference type="VEuPathDB" id="FungiDB:F4678DRAFT_43887"/>
<dbReference type="PANTHER" id="PTHR47660">
    <property type="entry name" value="TRANSCRIPTION FACTOR WITH C2H2 AND ZN(2)-CYS(6) DNA BINDING DOMAIN (EUROFUNG)-RELATED-RELATED"/>
    <property type="match status" value="1"/>
</dbReference>
<evidence type="ECO:0000256" key="3">
    <source>
        <dbReference type="ARBA" id="ARBA00023015"/>
    </source>
</evidence>
<feature type="compositionally biased region" description="Basic and acidic residues" evidence="6">
    <location>
        <begin position="304"/>
        <end position="329"/>
    </location>
</feature>
<dbReference type="Pfam" id="PF01585">
    <property type="entry name" value="G-patch"/>
    <property type="match status" value="1"/>
</dbReference>
<dbReference type="PANTHER" id="PTHR47660:SF3">
    <property type="entry name" value="FINGER DOMAIN PROTEIN, PUTATIVE (AFU_ORTHOLOGUE AFUA_4G03310)-RELATED"/>
    <property type="match status" value="1"/>
</dbReference>
<evidence type="ECO:0000256" key="2">
    <source>
        <dbReference type="ARBA" id="ARBA00022833"/>
    </source>
</evidence>
<feature type="region of interest" description="Disordered" evidence="6">
    <location>
        <begin position="1157"/>
        <end position="1264"/>
    </location>
</feature>
<keyword evidence="3" id="KW-0805">Transcription regulation</keyword>
<dbReference type="VEuPathDB" id="FungiDB:F4678DRAFT_460145"/>
<feature type="region of interest" description="Disordered" evidence="6">
    <location>
        <begin position="304"/>
        <end position="330"/>
    </location>
</feature>
<evidence type="ECO:0000313" key="8">
    <source>
        <dbReference type="EMBL" id="KAJ3579943.1"/>
    </source>
</evidence>
<evidence type="ECO:0000256" key="4">
    <source>
        <dbReference type="ARBA" id="ARBA00023163"/>
    </source>
</evidence>
<feature type="domain" description="G-patch" evidence="7">
    <location>
        <begin position="165"/>
        <end position="218"/>
    </location>
</feature>
<keyword evidence="1" id="KW-0479">Metal-binding</keyword>
<reference evidence="8" key="1">
    <citation type="submission" date="2022-07" db="EMBL/GenBank/DDBJ databases">
        <title>Genome Sequence of Xylaria arbuscula.</title>
        <authorList>
            <person name="Buettner E."/>
        </authorList>
    </citation>
    <scope>NUCLEOTIDE SEQUENCE</scope>
    <source>
        <strain evidence="8">VT107</strain>
    </source>
</reference>
<organism evidence="8 9">
    <name type="scientific">Xylaria arbuscula</name>
    <dbReference type="NCBI Taxonomy" id="114810"/>
    <lineage>
        <taxon>Eukaryota</taxon>
        <taxon>Fungi</taxon>
        <taxon>Dikarya</taxon>
        <taxon>Ascomycota</taxon>
        <taxon>Pezizomycotina</taxon>
        <taxon>Sordariomycetes</taxon>
        <taxon>Xylariomycetidae</taxon>
        <taxon>Xylariales</taxon>
        <taxon>Xylariaceae</taxon>
        <taxon>Xylaria</taxon>
    </lineage>
</organism>
<dbReference type="PROSITE" id="PS50174">
    <property type="entry name" value="G_PATCH"/>
    <property type="match status" value="1"/>
</dbReference>
<sequence length="1285" mass="142985">MLPTTPAQQTEGPDFHNEVIEQLLRSLDCTRHLKDSLGQFLGDVTADANPRHLAYHLFCTVTLFISKQTTLDNEQMSVLCRTIAQLRQEWSDDNPSAKESTDPLSTHGDVVSNDTEDICQALQHVNIDRSATPDGFVRETKECAIAPTNFHEAVGSKDTRHLKSQYPFGYQFMVKHGWKDQRGLGPDESGIPSPLDGETLAQAFRDPESSTGLGYTFKTNTKAIENGNDTPTRSKNNENAHPATAAWHQYVQDPFAGDLAVKSSSVYDATPIPRRAALPQPPPSDTSGSIKIIVQDQCVITDTWKDTSNHQSNPERKKDKSREIPRSRSEAIVTDPWASLVVEFGAHKREGWKTGCSRCAQRGLVCTYPGVPSPRDPSSLADDRATQNPQAGTAHAGIDDVASPYTYTRSHTDEDVTSPSEPTSGTHLLHDGINDSTVAGRKDHGPDIDGFSDLRLNCPINAEDIANRWLGAYIPLPNQKVKRYPTAISTFLHRMIKSYVTVAIRGRGHPPFIHAAQLAAHLVKPPLSTCLSLIRICENQLPGSEETAAAVLQREMQAIFEQRESFDAITLLCAFQAYLIFTMVLFFRLGQITNPFLRQAVMNLQELACASAKKGLVCEAEKLCLRPNWGSWIVAEANRRTLYTMYLFDGVLSAHDGLPTFIGTELAGLPAPAPYALWRARTKADWNAAYNLFLADWDEGGLRIDELWPVPGHFNENGVAKRRNRVDRWLEGVDEYGTMLYAVTSSGAAARGQPDHPIYARTSVLCNGQIVWKVRGEQELTFSETDPEKADLRSPADAIDDLNALNGLQFKRSGVLQPIELKQPLRHVQSSLPKPVKSKIYTGDLYGSMGDVFSCPPEEFATRCRDVFGNELRADGNMNYNDFFRRLRRSEWLLWDVQPEKGHWVVIVAHLHKSVVPNPNKKNFSDNANIPAFTTSPDFNMIDAWCIISPERKRKGDALVQRVETRLEAVLRQGRIGIDQEQRGSVWVPTTRIAWTTGLHAFNIIKTFMHRITELHCRQQDYDESFWDPLPGWLNVDDVRAEMQGRAAQRCMVATGYRSRIAIEGVRRYIGWKEIVRANELRPRHRDHIAFRPGLYGRDGYGIPATTGSPDDGRDDVDSLFGSVGSGDDIFGDNAPYEYTGWNSDEDREHDFREPLSYPKAQATPKKVTAMPTPVTTSKAPPKKATPKKPAPVMVTPAKTPARAPPSASVKATTQNRGVPLRSFLSSTSPVSPTPSSKTTFAKATTPALAGNKKRRLDADSNIGEAEDFQELIEKRLAQLEKLRT</sequence>
<dbReference type="VEuPathDB" id="FungiDB:F4678DRAFT_43854"/>
<dbReference type="Proteomes" id="UP001148614">
    <property type="component" value="Unassembled WGS sequence"/>
</dbReference>
<evidence type="ECO:0000259" key="7">
    <source>
        <dbReference type="PROSITE" id="PS50174"/>
    </source>
</evidence>
<accession>A0A9W8NP53</accession>
<comment type="caution">
    <text evidence="8">The sequence shown here is derived from an EMBL/GenBank/DDBJ whole genome shotgun (WGS) entry which is preliminary data.</text>
</comment>
<name>A0A9W8NP53_9PEZI</name>
<feature type="region of interest" description="Disordered" evidence="6">
    <location>
        <begin position="205"/>
        <end position="239"/>
    </location>
</feature>
<gene>
    <name evidence="8" type="ORF">NPX13_g621</name>
</gene>
<evidence type="ECO:0000256" key="6">
    <source>
        <dbReference type="SAM" id="MobiDB-lite"/>
    </source>
</evidence>
<dbReference type="EMBL" id="JANPWZ010000042">
    <property type="protein sequence ID" value="KAJ3579943.1"/>
    <property type="molecule type" value="Genomic_DNA"/>
</dbReference>
<feature type="region of interest" description="Disordered" evidence="6">
    <location>
        <begin position="367"/>
        <end position="441"/>
    </location>
</feature>
<keyword evidence="5" id="KW-0539">Nucleus</keyword>
<feature type="compositionally biased region" description="Low complexity" evidence="6">
    <location>
        <begin position="1226"/>
        <end position="1240"/>
    </location>
</feature>
<keyword evidence="2" id="KW-0862">Zinc</keyword>
<feature type="compositionally biased region" description="Polar residues" evidence="6">
    <location>
        <begin position="417"/>
        <end position="426"/>
    </location>
</feature>
<keyword evidence="9" id="KW-1185">Reference proteome</keyword>
<evidence type="ECO:0000256" key="5">
    <source>
        <dbReference type="ARBA" id="ARBA00023242"/>
    </source>
</evidence>
<protein>
    <recommendedName>
        <fullName evidence="7">G-patch domain-containing protein</fullName>
    </recommendedName>
</protein>
<evidence type="ECO:0000313" key="9">
    <source>
        <dbReference type="Proteomes" id="UP001148614"/>
    </source>
</evidence>
<evidence type="ECO:0000256" key="1">
    <source>
        <dbReference type="ARBA" id="ARBA00022723"/>
    </source>
</evidence>